<dbReference type="Gene3D" id="2.40.50.100">
    <property type="match status" value="1"/>
</dbReference>
<dbReference type="Pfam" id="PF00005">
    <property type="entry name" value="ABC_tran"/>
    <property type="match status" value="1"/>
</dbReference>
<dbReference type="EC" id="7.6.2.11" evidence="7"/>
<evidence type="ECO:0000256" key="6">
    <source>
        <dbReference type="ARBA" id="ARBA00023136"/>
    </source>
</evidence>
<evidence type="ECO:0000256" key="1">
    <source>
        <dbReference type="ARBA" id="ARBA00022448"/>
    </source>
</evidence>
<dbReference type="InterPro" id="IPR005893">
    <property type="entry name" value="PotA-like"/>
</dbReference>
<comment type="catalytic activity">
    <reaction evidence="7">
        <text>ATP + H2O + polyamine-[polyamine-binding protein]Side 1 = ADP + phosphate + polyamineSide 2 + [polyamine-binding protein]Side 1.</text>
        <dbReference type="EC" id="7.6.2.11"/>
    </reaction>
</comment>
<evidence type="ECO:0000256" key="3">
    <source>
        <dbReference type="ARBA" id="ARBA00022741"/>
    </source>
</evidence>
<dbReference type="InterPro" id="IPR017871">
    <property type="entry name" value="ABC_transporter-like_CS"/>
</dbReference>
<dbReference type="SUPFAM" id="SSF52540">
    <property type="entry name" value="P-loop containing nucleoside triphosphate hydrolases"/>
    <property type="match status" value="1"/>
</dbReference>
<dbReference type="AlphaFoldDB" id="A0A1I5GYJ2"/>
<dbReference type="PANTHER" id="PTHR42781:SF4">
    <property type="entry name" value="SPERMIDINE_PUTRESCINE IMPORT ATP-BINDING PROTEIN POTA"/>
    <property type="match status" value="1"/>
</dbReference>
<dbReference type="Gene3D" id="3.40.50.300">
    <property type="entry name" value="P-loop containing nucleotide triphosphate hydrolases"/>
    <property type="match status" value="1"/>
</dbReference>
<dbReference type="InterPro" id="IPR050093">
    <property type="entry name" value="ABC_SmlMolc_Importer"/>
</dbReference>
<dbReference type="InterPro" id="IPR013611">
    <property type="entry name" value="Transp-assoc_OB_typ2"/>
</dbReference>
<dbReference type="GO" id="GO:0015697">
    <property type="term" value="P:quaternary ammonium group transport"/>
    <property type="evidence" value="ECO:0007669"/>
    <property type="project" value="UniProtKB-ARBA"/>
</dbReference>
<keyword evidence="4 7" id="KW-0067">ATP-binding</keyword>
<dbReference type="GO" id="GO:0016887">
    <property type="term" value="F:ATP hydrolysis activity"/>
    <property type="evidence" value="ECO:0007669"/>
    <property type="project" value="InterPro"/>
</dbReference>
<dbReference type="EMBL" id="FOVP01000044">
    <property type="protein sequence ID" value="SFO41017.1"/>
    <property type="molecule type" value="Genomic_DNA"/>
</dbReference>
<dbReference type="STRING" id="1005928.SAMN04487859_14410"/>
<comment type="function">
    <text evidence="7">Part of the ABC transporter complex PotABCD involved in spermidine/putrescine import. Responsible for energy coupling to the transport system.</text>
</comment>
<keyword evidence="10" id="KW-1185">Reference proteome</keyword>
<evidence type="ECO:0000313" key="10">
    <source>
        <dbReference type="Proteomes" id="UP000198599"/>
    </source>
</evidence>
<dbReference type="InterPro" id="IPR003439">
    <property type="entry name" value="ABC_transporter-like_ATP-bd"/>
</dbReference>
<dbReference type="RefSeq" id="WP_092842396.1">
    <property type="nucleotide sequence ID" value="NZ_FOVP01000044.1"/>
</dbReference>
<dbReference type="FunFam" id="3.40.50.300:FF:000425">
    <property type="entry name" value="Probable ABC transporter, ATP-binding subunit"/>
    <property type="match status" value="1"/>
</dbReference>
<evidence type="ECO:0000256" key="7">
    <source>
        <dbReference type="RuleBase" id="RU364083"/>
    </source>
</evidence>
<dbReference type="SMART" id="SM00382">
    <property type="entry name" value="AAA"/>
    <property type="match status" value="1"/>
</dbReference>
<dbReference type="Proteomes" id="UP000198599">
    <property type="component" value="Unassembled WGS sequence"/>
</dbReference>
<evidence type="ECO:0000256" key="2">
    <source>
        <dbReference type="ARBA" id="ARBA00022475"/>
    </source>
</evidence>
<sequence>MTAFPIATPTDRTANCDAIDRKGVAVRLDGISKRFRSVIALRPTTLDIRPGRMTALLGPSGCGKTTTLRMLAGLEAPDDGRILIGGADVTRVPPNKRGLGMVFQSYSLFPHMTVGENVSFGLRMAGVGSDEIAARTAEMLAMVRLPHVESRYPSQLSGGQQQRVALARALVTNPAVLLLDEPLAALDRHLREEMQFELRRIQSDLQITTVIVTHDQEEALTMSDEIVVMNDGQVVQSGAPDDIYNKPQTRFVAEFLGTANLFQGVKDGHGNVRIASGVGEGAVLAHSSAPGAAAGTVAIRPEKMWLRLHDAPETAPQDGTEVNLAGRVTGHVFRGNNHVFRVEIAGREAPLVVYQQAKDLVGAGIEQGDMVTVGWHPQNAVLLASEDTTSEQKGPSE</sequence>
<dbReference type="PROSITE" id="PS50893">
    <property type="entry name" value="ABC_TRANSPORTER_2"/>
    <property type="match status" value="1"/>
</dbReference>
<accession>A0A1I5GYJ2</accession>
<dbReference type="InterPro" id="IPR003593">
    <property type="entry name" value="AAA+_ATPase"/>
</dbReference>
<comment type="subunit">
    <text evidence="7">The complex is composed of two ATP-binding proteins (PotA), two transmembrane proteins (PotB and PotC) and a solute-binding protein (PotD).</text>
</comment>
<dbReference type="Pfam" id="PF08402">
    <property type="entry name" value="TOBE_2"/>
    <property type="match status" value="1"/>
</dbReference>
<dbReference type="GO" id="GO:0005524">
    <property type="term" value="F:ATP binding"/>
    <property type="evidence" value="ECO:0007669"/>
    <property type="project" value="UniProtKB-KW"/>
</dbReference>
<feature type="domain" description="ABC transporter" evidence="8">
    <location>
        <begin position="26"/>
        <end position="256"/>
    </location>
</feature>
<organism evidence="9 10">
    <name type="scientific">Roseovarius lutimaris</name>
    <dbReference type="NCBI Taxonomy" id="1005928"/>
    <lineage>
        <taxon>Bacteria</taxon>
        <taxon>Pseudomonadati</taxon>
        <taxon>Pseudomonadota</taxon>
        <taxon>Alphaproteobacteria</taxon>
        <taxon>Rhodobacterales</taxon>
        <taxon>Roseobacteraceae</taxon>
        <taxon>Roseovarius</taxon>
    </lineage>
</organism>
<keyword evidence="2 7" id="KW-1003">Cell membrane</keyword>
<evidence type="ECO:0000313" key="9">
    <source>
        <dbReference type="EMBL" id="SFO41017.1"/>
    </source>
</evidence>
<keyword evidence="5 7" id="KW-1278">Translocase</keyword>
<dbReference type="PROSITE" id="PS00211">
    <property type="entry name" value="ABC_TRANSPORTER_1"/>
    <property type="match status" value="1"/>
</dbReference>
<dbReference type="InterPro" id="IPR008995">
    <property type="entry name" value="Mo/tungstate-bd_C_term_dom"/>
</dbReference>
<dbReference type="GO" id="GO:0043190">
    <property type="term" value="C:ATP-binding cassette (ABC) transporter complex"/>
    <property type="evidence" value="ECO:0007669"/>
    <property type="project" value="InterPro"/>
</dbReference>
<evidence type="ECO:0000256" key="5">
    <source>
        <dbReference type="ARBA" id="ARBA00022967"/>
    </source>
</evidence>
<keyword evidence="6 7" id="KW-0472">Membrane</keyword>
<keyword evidence="1 7" id="KW-0813">Transport</keyword>
<evidence type="ECO:0000259" key="8">
    <source>
        <dbReference type="PROSITE" id="PS50893"/>
    </source>
</evidence>
<name>A0A1I5GYJ2_9RHOB</name>
<protein>
    <recommendedName>
        <fullName evidence="7">Spermidine/putrescine import ATP-binding protein PotA</fullName>
        <ecNumber evidence="7">7.6.2.11</ecNumber>
    </recommendedName>
</protein>
<dbReference type="OrthoDB" id="9802264at2"/>
<proteinExistence type="inferred from homology"/>
<dbReference type="GO" id="GO:0015417">
    <property type="term" value="F:ABC-type polyamine transporter activity"/>
    <property type="evidence" value="ECO:0007669"/>
    <property type="project" value="UniProtKB-EC"/>
</dbReference>
<reference evidence="10" key="1">
    <citation type="submission" date="2016-10" db="EMBL/GenBank/DDBJ databases">
        <authorList>
            <person name="Varghese N."/>
            <person name="Submissions S."/>
        </authorList>
    </citation>
    <scope>NUCLEOTIDE SEQUENCE [LARGE SCALE GENOMIC DNA]</scope>
    <source>
        <strain evidence="10">DSM 28463</strain>
    </source>
</reference>
<keyword evidence="3 7" id="KW-0547">Nucleotide-binding</keyword>
<dbReference type="InterPro" id="IPR027417">
    <property type="entry name" value="P-loop_NTPase"/>
</dbReference>
<dbReference type="NCBIfam" id="TIGR01187">
    <property type="entry name" value="potA"/>
    <property type="match status" value="1"/>
</dbReference>
<dbReference type="SUPFAM" id="SSF50331">
    <property type="entry name" value="MOP-like"/>
    <property type="match status" value="1"/>
</dbReference>
<dbReference type="PANTHER" id="PTHR42781">
    <property type="entry name" value="SPERMIDINE/PUTRESCINE IMPORT ATP-BINDING PROTEIN POTA"/>
    <property type="match status" value="1"/>
</dbReference>
<gene>
    <name evidence="7" type="primary">potA</name>
    <name evidence="9" type="ORF">SAMN04487859_14410</name>
</gene>
<comment type="similarity">
    <text evidence="7">Belongs to the ABC transporter superfamily. Spermidine/putrescine importer (TC 3.A.1.11.1) family.</text>
</comment>
<evidence type="ECO:0000256" key="4">
    <source>
        <dbReference type="ARBA" id="ARBA00022840"/>
    </source>
</evidence>